<feature type="compositionally biased region" description="Basic residues" evidence="1">
    <location>
        <begin position="1"/>
        <end position="16"/>
    </location>
</feature>
<dbReference type="HOGENOM" id="CLU_2332407_0_0_11"/>
<dbReference type="PATRIC" id="fig|1303692.3.peg.5561"/>
<dbReference type="RefSeq" id="WP_015611727.1">
    <property type="nucleotide sequence ID" value="NC_021177.1"/>
</dbReference>
<dbReference type="Proteomes" id="UP000013304">
    <property type="component" value="Chromosome"/>
</dbReference>
<gene>
    <name evidence="2" type="ORF">SFUL_5536</name>
</gene>
<feature type="region of interest" description="Disordered" evidence="1">
    <location>
        <begin position="1"/>
        <end position="25"/>
    </location>
</feature>
<evidence type="ECO:0000313" key="2">
    <source>
        <dbReference type="EMBL" id="AGK80424.1"/>
    </source>
</evidence>
<organism evidence="2 3">
    <name type="scientific">Streptomyces microflavus DSM 40593</name>
    <dbReference type="NCBI Taxonomy" id="1303692"/>
    <lineage>
        <taxon>Bacteria</taxon>
        <taxon>Bacillati</taxon>
        <taxon>Actinomycetota</taxon>
        <taxon>Actinomycetes</taxon>
        <taxon>Kitasatosporales</taxon>
        <taxon>Streptomycetaceae</taxon>
        <taxon>Streptomyces</taxon>
    </lineage>
</organism>
<dbReference type="AlphaFoldDB" id="N0CZN8"/>
<protein>
    <submittedName>
        <fullName evidence="2">Uncharacterized protein</fullName>
    </submittedName>
</protein>
<sequence length="98" mass="11243">MNRSTKHPGRTHRRKADGRERTRNVTAWRITASWDSRPDRPAVRTTSDRKARDRMVRQWAADGAYLIVEVADGFGWRTVREVNGAAQLLAVQSPSDQR</sequence>
<reference evidence="2 3" key="1">
    <citation type="submission" date="2013-04" db="EMBL/GenBank/DDBJ databases">
        <title>Complete genome sequence of Streptomyces fulvissimus.</title>
        <authorList>
            <person name="Myronovskyi M."/>
            <person name="Tokovenko B."/>
            <person name="Manderscheid N."/>
            <person name="Petzke L."/>
            <person name="Luzhetskyy A."/>
        </authorList>
    </citation>
    <scope>NUCLEOTIDE SEQUENCE [LARGE SCALE GENOMIC DNA]</scope>
    <source>
        <strain evidence="2 3">DSM 40593</strain>
    </source>
</reference>
<evidence type="ECO:0000256" key="1">
    <source>
        <dbReference type="SAM" id="MobiDB-lite"/>
    </source>
</evidence>
<dbReference type="OrthoDB" id="3871966at2"/>
<name>N0CZN8_STRMI</name>
<proteinExistence type="predicted"/>
<dbReference type="EMBL" id="CP005080">
    <property type="protein sequence ID" value="AGK80424.1"/>
    <property type="molecule type" value="Genomic_DNA"/>
</dbReference>
<dbReference type="KEGG" id="sfi:SFUL_5536"/>
<dbReference type="eggNOG" id="ENOG5032D3U">
    <property type="taxonomic scope" value="Bacteria"/>
</dbReference>
<accession>N0CZN8</accession>
<evidence type="ECO:0000313" key="3">
    <source>
        <dbReference type="Proteomes" id="UP000013304"/>
    </source>
</evidence>